<feature type="transmembrane region" description="Helical" evidence="6">
    <location>
        <begin position="47"/>
        <end position="67"/>
    </location>
</feature>
<name>A0A1Y2PDI3_9FLAO</name>
<keyword evidence="2" id="KW-1003">Cell membrane</keyword>
<feature type="transmembrane region" description="Helical" evidence="6">
    <location>
        <begin position="20"/>
        <end position="41"/>
    </location>
</feature>
<comment type="caution">
    <text evidence="7">The sequence shown here is derived from an EMBL/GenBank/DDBJ whole genome shotgun (WGS) entry which is preliminary data.</text>
</comment>
<feature type="transmembrane region" description="Helical" evidence="6">
    <location>
        <begin position="387"/>
        <end position="409"/>
    </location>
</feature>
<evidence type="ECO:0000256" key="1">
    <source>
        <dbReference type="ARBA" id="ARBA00004651"/>
    </source>
</evidence>
<feature type="transmembrane region" description="Helical" evidence="6">
    <location>
        <begin position="293"/>
        <end position="313"/>
    </location>
</feature>
<dbReference type="Proteomes" id="UP000194221">
    <property type="component" value="Unassembled WGS sequence"/>
</dbReference>
<keyword evidence="5 6" id="KW-0472">Membrane</keyword>
<feature type="transmembrane region" description="Helical" evidence="6">
    <location>
        <begin position="333"/>
        <end position="350"/>
    </location>
</feature>
<comment type="subcellular location">
    <subcellularLocation>
        <location evidence="1">Cell membrane</location>
        <topology evidence="1">Multi-pass membrane protein</topology>
    </subcellularLocation>
</comment>
<dbReference type="EMBL" id="LAPZ01000003">
    <property type="protein sequence ID" value="OSY88495.1"/>
    <property type="molecule type" value="Genomic_DNA"/>
</dbReference>
<organism evidence="7 8">
    <name type="scientific">Tenacibaculum holothuriorum</name>
    <dbReference type="NCBI Taxonomy" id="1635173"/>
    <lineage>
        <taxon>Bacteria</taxon>
        <taxon>Pseudomonadati</taxon>
        <taxon>Bacteroidota</taxon>
        <taxon>Flavobacteriia</taxon>
        <taxon>Flavobacteriales</taxon>
        <taxon>Flavobacteriaceae</taxon>
        <taxon>Tenacibaculum</taxon>
    </lineage>
</organism>
<evidence type="ECO:0000256" key="3">
    <source>
        <dbReference type="ARBA" id="ARBA00022692"/>
    </source>
</evidence>
<feature type="transmembrane region" description="Helical" evidence="6">
    <location>
        <begin position="179"/>
        <end position="196"/>
    </location>
</feature>
<keyword evidence="4 6" id="KW-1133">Transmembrane helix</keyword>
<evidence type="ECO:0000313" key="7">
    <source>
        <dbReference type="EMBL" id="OSY88495.1"/>
    </source>
</evidence>
<evidence type="ECO:0000256" key="5">
    <source>
        <dbReference type="ARBA" id="ARBA00023136"/>
    </source>
</evidence>
<evidence type="ECO:0000256" key="4">
    <source>
        <dbReference type="ARBA" id="ARBA00022989"/>
    </source>
</evidence>
<keyword evidence="8" id="KW-1185">Reference proteome</keyword>
<dbReference type="GO" id="GO:0005886">
    <property type="term" value="C:plasma membrane"/>
    <property type="evidence" value="ECO:0007669"/>
    <property type="project" value="UniProtKB-SubCell"/>
</dbReference>
<dbReference type="PANTHER" id="PTHR30250">
    <property type="entry name" value="PST FAMILY PREDICTED COLANIC ACID TRANSPORTER"/>
    <property type="match status" value="1"/>
</dbReference>
<protein>
    <submittedName>
        <fullName evidence="7">Uncharacterized protein</fullName>
    </submittedName>
</protein>
<feature type="transmembrane region" description="Helical" evidence="6">
    <location>
        <begin position="152"/>
        <end position="173"/>
    </location>
</feature>
<gene>
    <name evidence="7" type="ORF">WH52_07010</name>
</gene>
<dbReference type="InParanoid" id="A0A1Y2PDI3"/>
<feature type="transmembrane region" description="Helical" evidence="6">
    <location>
        <begin position="122"/>
        <end position="140"/>
    </location>
</feature>
<proteinExistence type="predicted"/>
<evidence type="ECO:0000313" key="8">
    <source>
        <dbReference type="Proteomes" id="UP000194221"/>
    </source>
</evidence>
<dbReference type="STRING" id="1635173.WH52_07010"/>
<dbReference type="RefSeq" id="WP_086030221.1">
    <property type="nucleotide sequence ID" value="NZ_LAPZ01000003.1"/>
</dbReference>
<evidence type="ECO:0000256" key="2">
    <source>
        <dbReference type="ARBA" id="ARBA00022475"/>
    </source>
</evidence>
<sequence>MKGLTNYIQSFLNRSGGEIFIATVLARVFSFIASFIALKLIPNKNLGVVLFSWNIISFLMPFIGFGLHQSYIRYGALLKDKDDKKHLLTYVIKKGFMASLLLSLAVIVFAQLYHFEFEKTSTYLSLFSLVFIPYYLLEIIKIKSRLFHDNKSFAFIEVTYNIILLFSVFILSYNFTEKGYIAALLFTPLITSIFFIKKLDLDFSYSKKLTIINRAFWKFGFFGGLSNVVTMLLFAIDILLIGHLTQNSENVTIYRYLSIIPFSILFLPRVLINTDFVSFTERIKDSTYIKNYIKNYISLFSLISIIYLILFYLFDNFILQFFGSEFLYYKDSFLILNIGVCGILILRGLFGNLLSSIGKVNMNYYISLTALVINIISNYILIPKLGIKGAAITSASLMWFTGIASYVIFKHYYSSFKQS</sequence>
<accession>A0A1Y2PDI3</accession>
<dbReference type="AlphaFoldDB" id="A0A1Y2PDI3"/>
<feature type="transmembrane region" description="Helical" evidence="6">
    <location>
        <begin position="216"/>
        <end position="241"/>
    </location>
</feature>
<feature type="transmembrane region" description="Helical" evidence="6">
    <location>
        <begin position="362"/>
        <end position="381"/>
    </location>
</feature>
<reference evidence="7 8" key="1">
    <citation type="submission" date="2015-03" db="EMBL/GenBank/DDBJ databases">
        <title>Genome sequence of Tenacibaculum sp. S2-2, isolated from intestinal microbiota of sea cucumber, Apostichopus japonicas.</title>
        <authorList>
            <person name="Shao Z."/>
            <person name="Wang L."/>
            <person name="Li X."/>
        </authorList>
    </citation>
    <scope>NUCLEOTIDE SEQUENCE [LARGE SCALE GENOMIC DNA]</scope>
    <source>
        <strain evidence="7 8">S2-2</strain>
    </source>
</reference>
<keyword evidence="3 6" id="KW-0812">Transmembrane</keyword>
<feature type="transmembrane region" description="Helical" evidence="6">
    <location>
        <begin position="87"/>
        <end position="110"/>
    </location>
</feature>
<dbReference type="InterPro" id="IPR050833">
    <property type="entry name" value="Poly_Biosynth_Transport"/>
</dbReference>
<evidence type="ECO:0000256" key="6">
    <source>
        <dbReference type="SAM" id="Phobius"/>
    </source>
</evidence>
<dbReference type="PANTHER" id="PTHR30250:SF11">
    <property type="entry name" value="O-ANTIGEN TRANSPORTER-RELATED"/>
    <property type="match status" value="1"/>
</dbReference>
<dbReference type="OrthoDB" id="1186186at2"/>
<feature type="transmembrane region" description="Helical" evidence="6">
    <location>
        <begin position="253"/>
        <end position="272"/>
    </location>
</feature>